<keyword evidence="2" id="KW-1185">Reference proteome</keyword>
<reference evidence="1" key="1">
    <citation type="submission" date="2021-03" db="EMBL/GenBank/DDBJ databases">
        <authorList>
            <consortium name="DOE Joint Genome Institute"/>
            <person name="Ahrendt S."/>
            <person name="Looney B.P."/>
            <person name="Miyauchi S."/>
            <person name="Morin E."/>
            <person name="Drula E."/>
            <person name="Courty P.E."/>
            <person name="Chicoki N."/>
            <person name="Fauchery L."/>
            <person name="Kohler A."/>
            <person name="Kuo A."/>
            <person name="Labutti K."/>
            <person name="Pangilinan J."/>
            <person name="Lipzen A."/>
            <person name="Riley R."/>
            <person name="Andreopoulos W."/>
            <person name="He G."/>
            <person name="Johnson J."/>
            <person name="Barry K.W."/>
            <person name="Grigoriev I.V."/>
            <person name="Nagy L."/>
            <person name="Hibbett D."/>
            <person name="Henrissat B."/>
            <person name="Matheny P.B."/>
            <person name="Labbe J."/>
            <person name="Martin F."/>
        </authorList>
    </citation>
    <scope>NUCLEOTIDE SEQUENCE</scope>
    <source>
        <strain evidence="1">HHB10654</strain>
    </source>
</reference>
<protein>
    <submittedName>
        <fullName evidence="1">Uncharacterized protein</fullName>
    </submittedName>
</protein>
<name>A0ACB8TD12_9AGAM</name>
<reference evidence="1" key="2">
    <citation type="journal article" date="2022" name="New Phytol.">
        <title>Evolutionary transition to the ectomycorrhizal habit in the genomes of a hyperdiverse lineage of mushroom-forming fungi.</title>
        <authorList>
            <person name="Looney B."/>
            <person name="Miyauchi S."/>
            <person name="Morin E."/>
            <person name="Drula E."/>
            <person name="Courty P.E."/>
            <person name="Kohler A."/>
            <person name="Kuo A."/>
            <person name="LaButti K."/>
            <person name="Pangilinan J."/>
            <person name="Lipzen A."/>
            <person name="Riley R."/>
            <person name="Andreopoulos W."/>
            <person name="He G."/>
            <person name="Johnson J."/>
            <person name="Nolan M."/>
            <person name="Tritt A."/>
            <person name="Barry K.W."/>
            <person name="Grigoriev I.V."/>
            <person name="Nagy L.G."/>
            <person name="Hibbett D."/>
            <person name="Henrissat B."/>
            <person name="Matheny P.B."/>
            <person name="Labbe J."/>
            <person name="Martin F.M."/>
        </authorList>
    </citation>
    <scope>NUCLEOTIDE SEQUENCE</scope>
    <source>
        <strain evidence="1">HHB10654</strain>
    </source>
</reference>
<comment type="caution">
    <text evidence="1">The sequence shown here is derived from an EMBL/GenBank/DDBJ whole genome shotgun (WGS) entry which is preliminary data.</text>
</comment>
<accession>A0ACB8TD12</accession>
<proteinExistence type="predicted"/>
<sequence>MADPPSLVDLFYDDLNDHWRFAAHNAPHETALYPFHGLINTEISSHIAVTHPITGERIGSLGCHPQASFVATPKGDNDPLVGKRHPDFATLMTFRDGHAPEGYNPNAAYLGHWLEVKRLYDNRLRLSVEDWMSVGGLTLAQNSFSSHVLQVCDQVRYAIQHFETCYLFPVFLAQGMLFTLLEFLRPEPGQDEVSSNWRKPRKQHDPAKVAQLNLITRRPRPHRVLYYLRPILTDPGEDGRRRLSEEFLEAMSYVRSADPARLTLRPSGSHFAPQPSGIGRSSDEDVKKWTAAVRDIIDSLETNVRLDAETALGLHDSPKAHVEKGHTKRRSPGQLSFVGASSKNPTSPAQTRAATEALRFVREAREAREAAAAAAALADAAVLTLHAIGGDASFEVISDDEEESSASDDSDEEGSVEDDTGSSEDGDAEARGVAQGSGAEEGDWEDEDDEDGHGESRGSDEVNMFDQEDVEAVKAALEKLSLSTPTRTQESVASGSNITKAPDVRASPVFVVRRSARLQKRKKVEKVSSPLAGKGQGDDGKMKALGKQ</sequence>
<dbReference type="Proteomes" id="UP000814140">
    <property type="component" value="Unassembled WGS sequence"/>
</dbReference>
<gene>
    <name evidence="1" type="ORF">BV25DRAFT_1988747</name>
</gene>
<evidence type="ECO:0000313" key="1">
    <source>
        <dbReference type="EMBL" id="KAI0066332.1"/>
    </source>
</evidence>
<organism evidence="1 2">
    <name type="scientific">Artomyces pyxidatus</name>
    <dbReference type="NCBI Taxonomy" id="48021"/>
    <lineage>
        <taxon>Eukaryota</taxon>
        <taxon>Fungi</taxon>
        <taxon>Dikarya</taxon>
        <taxon>Basidiomycota</taxon>
        <taxon>Agaricomycotina</taxon>
        <taxon>Agaricomycetes</taxon>
        <taxon>Russulales</taxon>
        <taxon>Auriscalpiaceae</taxon>
        <taxon>Artomyces</taxon>
    </lineage>
</organism>
<dbReference type="EMBL" id="MU277193">
    <property type="protein sequence ID" value="KAI0066332.1"/>
    <property type="molecule type" value="Genomic_DNA"/>
</dbReference>
<evidence type="ECO:0000313" key="2">
    <source>
        <dbReference type="Proteomes" id="UP000814140"/>
    </source>
</evidence>